<dbReference type="Proteomes" id="UP001082703">
    <property type="component" value="Unassembled WGS sequence"/>
</dbReference>
<comment type="catalytic activity">
    <reaction evidence="3">
        <text>N-acetyl-D-muramate 6-phosphate + H2O = N-acetyl-D-glucosamine 6-phosphate + (R)-lactate</text>
        <dbReference type="Rhea" id="RHEA:26410"/>
        <dbReference type="ChEBI" id="CHEBI:15377"/>
        <dbReference type="ChEBI" id="CHEBI:16004"/>
        <dbReference type="ChEBI" id="CHEBI:57513"/>
        <dbReference type="ChEBI" id="CHEBI:58722"/>
        <dbReference type="EC" id="4.2.1.126"/>
    </reaction>
</comment>
<feature type="domain" description="SIS" evidence="4">
    <location>
        <begin position="56"/>
        <end position="219"/>
    </location>
</feature>
<dbReference type="InterPro" id="IPR005486">
    <property type="entry name" value="Glucokinase_regulatory_CS"/>
</dbReference>
<feature type="active site" description="Proton donor" evidence="3">
    <location>
        <position position="84"/>
    </location>
</feature>
<comment type="subunit">
    <text evidence="3">Homodimer.</text>
</comment>
<reference evidence="5 6" key="1">
    <citation type="submission" date="2022-11" db="EMBL/GenBank/DDBJ databases">
        <authorList>
            <person name="Caiyu Z."/>
        </authorList>
    </citation>
    <scope>NUCLEOTIDE SEQUENCE [LARGE SCALE GENOMIC DNA]</scope>
    <source>
        <strain evidence="5 6">YR-4</strain>
    </source>
</reference>
<dbReference type="InterPro" id="IPR046348">
    <property type="entry name" value="SIS_dom_sf"/>
</dbReference>
<organism evidence="5 6">
    <name type="scientific">Caproiciproducens galactitolivorans</name>
    <dbReference type="NCBI Taxonomy" id="642589"/>
    <lineage>
        <taxon>Bacteria</taxon>
        <taxon>Bacillati</taxon>
        <taxon>Bacillota</taxon>
        <taxon>Clostridia</taxon>
        <taxon>Eubacteriales</taxon>
        <taxon>Acutalibacteraceae</taxon>
        <taxon>Caproiciproducens</taxon>
    </lineage>
</organism>
<evidence type="ECO:0000256" key="1">
    <source>
        <dbReference type="ARBA" id="ARBA00023239"/>
    </source>
</evidence>
<evidence type="ECO:0000259" key="4">
    <source>
        <dbReference type="PROSITE" id="PS51464"/>
    </source>
</evidence>
<comment type="function">
    <text evidence="3">Specifically catalyzes the cleavage of the D-lactyl ether substituent of MurNAc 6-phosphate, producing GlcNAc 6-phosphate and D-lactate.</text>
</comment>
<dbReference type="InterPro" id="IPR005488">
    <property type="entry name" value="Etherase_MurQ"/>
</dbReference>
<name>A0ABT4BTK2_9FIRM</name>
<gene>
    <name evidence="3 5" type="primary">murQ</name>
    <name evidence="5" type="ORF">OUY18_03955</name>
</gene>
<dbReference type="InterPro" id="IPR040190">
    <property type="entry name" value="MURQ/GCKR"/>
</dbReference>
<comment type="pathway">
    <text evidence="3">Amino-sugar metabolism; N-acetylmuramate degradation.</text>
</comment>
<keyword evidence="1 3" id="KW-0456">Lyase</keyword>
<dbReference type="EC" id="4.2.1.126" evidence="3"/>
<dbReference type="GO" id="GO:0016829">
    <property type="term" value="F:lyase activity"/>
    <property type="evidence" value="ECO:0007669"/>
    <property type="project" value="UniProtKB-KW"/>
</dbReference>
<feature type="active site" evidence="3">
    <location>
        <position position="115"/>
    </location>
</feature>
<dbReference type="NCBIfam" id="NF009222">
    <property type="entry name" value="PRK12570.1"/>
    <property type="match status" value="1"/>
</dbReference>
<comment type="caution">
    <text evidence="5">The sequence shown here is derived from an EMBL/GenBank/DDBJ whole genome shotgun (WGS) entry which is preliminary data.</text>
</comment>
<dbReference type="PROSITE" id="PS51464">
    <property type="entry name" value="SIS"/>
    <property type="match status" value="1"/>
</dbReference>
<evidence type="ECO:0000313" key="6">
    <source>
        <dbReference type="Proteomes" id="UP001082703"/>
    </source>
</evidence>
<dbReference type="EMBL" id="JAPOHA010000003">
    <property type="protein sequence ID" value="MCY1713408.1"/>
    <property type="molecule type" value="Genomic_DNA"/>
</dbReference>
<dbReference type="NCBIfam" id="TIGR00274">
    <property type="entry name" value="N-acetylmuramic acid 6-phosphate etherase"/>
    <property type="match status" value="1"/>
</dbReference>
<protein>
    <recommendedName>
        <fullName evidence="3">N-acetylmuramic acid 6-phosphate etherase</fullName>
        <shortName evidence="3">MurNAc-6-P etherase</shortName>
        <ecNumber evidence="3">4.2.1.126</ecNumber>
    </recommendedName>
    <alternativeName>
        <fullName evidence="3">N-acetylmuramic acid 6-phosphate hydrolase</fullName>
    </alternativeName>
    <alternativeName>
        <fullName evidence="3">N-acetylmuramic acid 6-phosphate lyase</fullName>
    </alternativeName>
</protein>
<keyword evidence="2 3" id="KW-0119">Carbohydrate metabolism</keyword>
<dbReference type="SUPFAM" id="SSF53697">
    <property type="entry name" value="SIS domain"/>
    <property type="match status" value="1"/>
</dbReference>
<dbReference type="HAMAP" id="MF_00068">
    <property type="entry name" value="MurQ"/>
    <property type="match status" value="1"/>
</dbReference>
<evidence type="ECO:0000256" key="3">
    <source>
        <dbReference type="HAMAP-Rule" id="MF_00068"/>
    </source>
</evidence>
<dbReference type="CDD" id="cd14273">
    <property type="entry name" value="UBA_TAP-C_like"/>
    <property type="match status" value="1"/>
</dbReference>
<dbReference type="Gene3D" id="1.10.8.1080">
    <property type="match status" value="1"/>
</dbReference>
<sequence>MIDLDTLDTEKINADTKEIDRMNTIEILQTINKEDKSVAYAVEKVIPSVGELIDEAFKRLQKGGRVIYVGAGTSGRLGVLDASECPPTYGIDPEMIQGLIAGGFDALIKAKEGAEDDAGLGREDLKNIHLTEKDTVIGLAASGRTPYVVGALDYANETGAFTGAISCVRGAEISRHAKVGIEAVVGPEVITGSTRMKAGTAQKMILNMISTSLMIMYGKVYHNLMVDVQATNAKLVERAKRIIELSSGCDKENAEKYWEASGLNVKIAICMAITGLSREDCEALLNRNGGNISRAIHSLKEHQPDAT</sequence>
<dbReference type="InterPro" id="IPR001347">
    <property type="entry name" value="SIS_dom"/>
</dbReference>
<dbReference type="PANTHER" id="PTHR10088">
    <property type="entry name" value="GLUCOKINASE REGULATORY PROTEIN"/>
    <property type="match status" value="1"/>
</dbReference>
<proteinExistence type="inferred from homology"/>
<dbReference type="CDD" id="cd05007">
    <property type="entry name" value="SIS_Etherase"/>
    <property type="match status" value="1"/>
</dbReference>
<dbReference type="RefSeq" id="WP_268057416.1">
    <property type="nucleotide sequence ID" value="NZ_JAPOHA010000003.1"/>
</dbReference>
<keyword evidence="6" id="KW-1185">Reference proteome</keyword>
<dbReference type="PROSITE" id="PS01272">
    <property type="entry name" value="GCKR"/>
    <property type="match status" value="1"/>
</dbReference>
<dbReference type="PANTHER" id="PTHR10088:SF4">
    <property type="entry name" value="GLUCOKINASE REGULATORY PROTEIN"/>
    <property type="match status" value="1"/>
</dbReference>
<dbReference type="Pfam" id="PF22645">
    <property type="entry name" value="GKRP_SIS_N"/>
    <property type="match status" value="1"/>
</dbReference>
<evidence type="ECO:0000313" key="5">
    <source>
        <dbReference type="EMBL" id="MCY1713408.1"/>
    </source>
</evidence>
<dbReference type="Gene3D" id="3.40.50.10490">
    <property type="entry name" value="Glucose-6-phosphate isomerase like protein, domain 1"/>
    <property type="match status" value="1"/>
</dbReference>
<evidence type="ECO:0000256" key="2">
    <source>
        <dbReference type="ARBA" id="ARBA00023277"/>
    </source>
</evidence>
<comment type="miscellaneous">
    <text evidence="3">A lyase-type mechanism (elimination/hydration) is suggested for the cleavage of the lactyl ether bond of MurNAc 6-phosphate, with the formation of an alpha,beta-unsaturated aldehyde intermediate with (E)-stereochemistry, followed by the syn addition of water to give product.</text>
</comment>
<comment type="similarity">
    <text evidence="3">Belongs to the GCKR-like family. MurNAc-6-P etherase subfamily.</text>
</comment>
<accession>A0ABT4BTK2</accession>
<dbReference type="NCBIfam" id="NF003915">
    <property type="entry name" value="PRK05441.1"/>
    <property type="match status" value="1"/>
</dbReference>